<dbReference type="AlphaFoldDB" id="A0AAE4EBP2"/>
<reference evidence="1" key="1">
    <citation type="submission" date="2023-02" db="EMBL/GenBank/DDBJ databases">
        <title>NDM-1 &amp; ACT-7 co producing ST 133 Enterobacter.</title>
        <authorList>
            <person name="Halder G."/>
            <person name="Chaudhuri B."/>
            <person name="Dutta S."/>
        </authorList>
    </citation>
    <scope>NUCLEOTIDE SEQUENCE</scope>
    <source>
        <strain evidence="1">PEER 323</strain>
    </source>
</reference>
<gene>
    <name evidence="1" type="ORF">PTZ61_25085</name>
</gene>
<name>A0AAE4EBP2_9ENTR</name>
<protein>
    <submittedName>
        <fullName evidence="1">Uncharacterized protein</fullName>
    </submittedName>
</protein>
<evidence type="ECO:0000313" key="2">
    <source>
        <dbReference type="Proteomes" id="UP001182277"/>
    </source>
</evidence>
<sequence>MKTAFFDNDEYCMQMVYAICHRHRQFDSASLHDALVGELRLIINAHPRPDSFTTLLTETLSRRGRKYLSNQEHWESDLAKLFGALNHALSVRTATDETLRTCSEEDRRISQFQTDGEFIALLLNYAPVLPPDCIALQLVRYINGYPWIPHRITAVVVTMIFRNLPHKELLDEFLKMEPSIRDEYFISDRDPRLSYALYLADELQLHL</sequence>
<comment type="caution">
    <text evidence="1">The sequence shown here is derived from an EMBL/GenBank/DDBJ whole genome shotgun (WGS) entry which is preliminary data.</text>
</comment>
<dbReference type="Proteomes" id="UP001182277">
    <property type="component" value="Unassembled WGS sequence"/>
</dbReference>
<proteinExistence type="predicted"/>
<evidence type="ECO:0000313" key="1">
    <source>
        <dbReference type="EMBL" id="MDS0021953.1"/>
    </source>
</evidence>
<dbReference type="EMBL" id="JARDRS010000032">
    <property type="protein sequence ID" value="MDS0021953.1"/>
    <property type="molecule type" value="Genomic_DNA"/>
</dbReference>
<dbReference type="RefSeq" id="WP_231532612.1">
    <property type="nucleotide sequence ID" value="NZ_JARDRS010000032.1"/>
</dbReference>
<accession>A0AAE4EBP2</accession>
<organism evidence="1 2">
    <name type="scientific">Enterobacter hormaechei subsp. steigerwaltii</name>
    <dbReference type="NCBI Taxonomy" id="299766"/>
    <lineage>
        <taxon>Bacteria</taxon>
        <taxon>Pseudomonadati</taxon>
        <taxon>Pseudomonadota</taxon>
        <taxon>Gammaproteobacteria</taxon>
        <taxon>Enterobacterales</taxon>
        <taxon>Enterobacteriaceae</taxon>
        <taxon>Enterobacter</taxon>
        <taxon>Enterobacter cloacae complex</taxon>
    </lineage>
</organism>